<dbReference type="EMBL" id="JAERRH010000042">
    <property type="protein sequence ID" value="MBL1110490.1"/>
    <property type="molecule type" value="Genomic_DNA"/>
</dbReference>
<proteinExistence type="predicted"/>
<name>A0ABS1PEA4_9ACTN</name>
<dbReference type="InterPro" id="IPR012310">
    <property type="entry name" value="DNA_ligase_ATP-dep_cent"/>
</dbReference>
<evidence type="ECO:0000313" key="2">
    <source>
        <dbReference type="EMBL" id="MBL1110490.1"/>
    </source>
</evidence>
<sequence>MAPMLAEAWPALPPERALPGGLVYEQKADGYRAVVFARPGHAYIQSRRGGDLTLAFPDLAAAVLALDRPLVLDGELVVVQDGRLHFGALQARARRRGRGAAQAAVSQPALLITGVRTGSGLVAAGVNEGSQQVGDPCSRRPTTV</sequence>
<feature type="domain" description="ATP-dependent DNA ligase family profile" evidence="1">
    <location>
        <begin position="3"/>
        <end position="97"/>
    </location>
</feature>
<dbReference type="Gene3D" id="3.30.470.30">
    <property type="entry name" value="DNA ligase/mRNA capping enzyme"/>
    <property type="match status" value="1"/>
</dbReference>
<evidence type="ECO:0000313" key="3">
    <source>
        <dbReference type="Proteomes" id="UP000621386"/>
    </source>
</evidence>
<accession>A0ABS1PEA4</accession>
<gene>
    <name evidence="2" type="ORF">JK361_39120</name>
</gene>
<comment type="caution">
    <text evidence="2">The sequence shown here is derived from an EMBL/GenBank/DDBJ whole genome shotgun (WGS) entry which is preliminary data.</text>
</comment>
<keyword evidence="3" id="KW-1185">Reference proteome</keyword>
<dbReference type="Proteomes" id="UP000621386">
    <property type="component" value="Unassembled WGS sequence"/>
</dbReference>
<organism evidence="2 3">
    <name type="scientific">Streptomyces musisoli</name>
    <dbReference type="NCBI Taxonomy" id="2802280"/>
    <lineage>
        <taxon>Bacteria</taxon>
        <taxon>Bacillati</taxon>
        <taxon>Actinomycetota</taxon>
        <taxon>Actinomycetes</taxon>
        <taxon>Kitasatosporales</taxon>
        <taxon>Streptomycetaceae</taxon>
        <taxon>Streptomyces</taxon>
    </lineage>
</organism>
<dbReference type="SUPFAM" id="SSF56091">
    <property type="entry name" value="DNA ligase/mRNA capping enzyme, catalytic domain"/>
    <property type="match status" value="1"/>
</dbReference>
<dbReference type="Pfam" id="PF01068">
    <property type="entry name" value="DNA_ligase_A_M"/>
    <property type="match status" value="1"/>
</dbReference>
<protein>
    <recommendedName>
        <fullName evidence="1">ATP-dependent DNA ligase family profile domain-containing protein</fullName>
    </recommendedName>
</protein>
<evidence type="ECO:0000259" key="1">
    <source>
        <dbReference type="Pfam" id="PF01068"/>
    </source>
</evidence>
<reference evidence="2 3" key="1">
    <citation type="submission" date="2021-01" db="EMBL/GenBank/DDBJ databases">
        <title>WGS of actinomycetes isolated from Thailand.</title>
        <authorList>
            <person name="Thawai C."/>
        </authorList>
    </citation>
    <scope>NUCLEOTIDE SEQUENCE [LARGE SCALE GENOMIC DNA]</scope>
    <source>
        <strain evidence="2 3">CH5-8</strain>
    </source>
</reference>